<dbReference type="SUPFAM" id="SSF53474">
    <property type="entry name" value="alpha/beta-Hydrolases"/>
    <property type="match status" value="1"/>
</dbReference>
<proteinExistence type="predicted"/>
<organism evidence="2 3">
    <name type="scientific">Marasmiellus scandens</name>
    <dbReference type="NCBI Taxonomy" id="2682957"/>
    <lineage>
        <taxon>Eukaryota</taxon>
        <taxon>Fungi</taxon>
        <taxon>Dikarya</taxon>
        <taxon>Basidiomycota</taxon>
        <taxon>Agaricomycotina</taxon>
        <taxon>Agaricomycetes</taxon>
        <taxon>Agaricomycetidae</taxon>
        <taxon>Agaricales</taxon>
        <taxon>Marasmiineae</taxon>
        <taxon>Omphalotaceae</taxon>
        <taxon>Marasmiellus</taxon>
    </lineage>
</organism>
<sequence length="356" mass="39810">MTTGTDHTYRLPGDIDISFTDSGPPPDSKDYTTLVIFNGSAFGRTSFGKLPQHAHSFNLRTVVANSRGYPGSTPYTKSEVEDLEQGKKVHLERLGSLVASFIERFIEENEKGEGIPKIGSGGKSGGIALLGWSSGAITAMSMFADPALVSSKAYTLLQKYVKDLVFCDAPAVAFGYPYLNDMYYPWLDKDATTPEEITSNFVSWSSSYYQHPNPHGSSTSSLDNSKSTEHKSSWTSEEFEKFFHEPNIPQELALFGPMQPAINSMSKEVLFNADLATSFFPNVKFIYLVCTRSNWLSAWGAIETRRQYVEQYMKLPKPQRLREMEFVPIDGANHLVHWDDPEQFLDAVMEGIQGDR</sequence>
<name>A0ABR1JLV8_9AGAR</name>
<comment type="caution">
    <text evidence="2">The sequence shown here is derived from an EMBL/GenBank/DDBJ whole genome shotgun (WGS) entry which is preliminary data.</text>
</comment>
<dbReference type="EMBL" id="JBANRG010000011">
    <property type="protein sequence ID" value="KAK7462247.1"/>
    <property type="molecule type" value="Genomic_DNA"/>
</dbReference>
<gene>
    <name evidence="2" type="ORF">VKT23_007850</name>
</gene>
<reference evidence="2 3" key="1">
    <citation type="submission" date="2024-01" db="EMBL/GenBank/DDBJ databases">
        <title>A draft genome for the cacao thread blight pathogen Marasmiellus scandens.</title>
        <authorList>
            <person name="Baruah I.K."/>
            <person name="Leung J."/>
            <person name="Bukari Y."/>
            <person name="Amoako-Attah I."/>
            <person name="Meinhardt L.W."/>
            <person name="Bailey B.A."/>
            <person name="Cohen S.P."/>
        </authorList>
    </citation>
    <scope>NUCLEOTIDE SEQUENCE [LARGE SCALE GENOMIC DNA]</scope>
    <source>
        <strain evidence="2 3">GH-19</strain>
    </source>
</reference>
<feature type="domain" description="AB hydrolase-1" evidence="1">
    <location>
        <begin position="35"/>
        <end position="347"/>
    </location>
</feature>
<evidence type="ECO:0000313" key="3">
    <source>
        <dbReference type="Proteomes" id="UP001498398"/>
    </source>
</evidence>
<dbReference type="InterPro" id="IPR000073">
    <property type="entry name" value="AB_hydrolase_1"/>
</dbReference>
<dbReference type="InterPro" id="IPR029058">
    <property type="entry name" value="AB_hydrolase_fold"/>
</dbReference>
<dbReference type="Pfam" id="PF12697">
    <property type="entry name" value="Abhydrolase_6"/>
    <property type="match status" value="1"/>
</dbReference>
<dbReference type="Gene3D" id="3.40.50.1820">
    <property type="entry name" value="alpha/beta hydrolase"/>
    <property type="match status" value="1"/>
</dbReference>
<keyword evidence="3" id="KW-1185">Reference proteome</keyword>
<dbReference type="Proteomes" id="UP001498398">
    <property type="component" value="Unassembled WGS sequence"/>
</dbReference>
<evidence type="ECO:0000259" key="1">
    <source>
        <dbReference type="Pfam" id="PF12697"/>
    </source>
</evidence>
<protein>
    <recommendedName>
        <fullName evidence="1">AB hydrolase-1 domain-containing protein</fullName>
    </recommendedName>
</protein>
<evidence type="ECO:0000313" key="2">
    <source>
        <dbReference type="EMBL" id="KAK7462247.1"/>
    </source>
</evidence>
<accession>A0ABR1JLV8</accession>